<dbReference type="AlphaFoldDB" id="A0A9P8KBR7"/>
<name>A0A9P8KBR7_AURME</name>
<reference evidence="1" key="2">
    <citation type="submission" date="2021-08" db="EMBL/GenBank/DDBJ databases">
        <authorList>
            <person name="Gostincar C."/>
            <person name="Sun X."/>
            <person name="Song Z."/>
            <person name="Gunde-Cimerman N."/>
        </authorList>
    </citation>
    <scope>NUCLEOTIDE SEQUENCE</scope>
    <source>
        <strain evidence="1">EXF-8016</strain>
    </source>
</reference>
<gene>
    <name evidence="1" type="ORF">KCV03_g1002</name>
</gene>
<evidence type="ECO:0000313" key="2">
    <source>
        <dbReference type="Proteomes" id="UP000767238"/>
    </source>
</evidence>
<organism evidence="1 2">
    <name type="scientific">Aureobasidium melanogenum</name>
    <name type="common">Aureobasidium pullulans var. melanogenum</name>
    <dbReference type="NCBI Taxonomy" id="46634"/>
    <lineage>
        <taxon>Eukaryota</taxon>
        <taxon>Fungi</taxon>
        <taxon>Dikarya</taxon>
        <taxon>Ascomycota</taxon>
        <taxon>Pezizomycotina</taxon>
        <taxon>Dothideomycetes</taxon>
        <taxon>Dothideomycetidae</taxon>
        <taxon>Dothideales</taxon>
        <taxon>Saccotheciaceae</taxon>
        <taxon>Aureobasidium</taxon>
    </lineage>
</organism>
<dbReference type="Proteomes" id="UP000767238">
    <property type="component" value="Unassembled WGS sequence"/>
</dbReference>
<dbReference type="EMBL" id="JAHFYH010000004">
    <property type="protein sequence ID" value="KAH0233530.1"/>
    <property type="molecule type" value="Genomic_DNA"/>
</dbReference>
<dbReference type="OrthoDB" id="3866927at2759"/>
<comment type="caution">
    <text evidence="1">The sequence shown here is derived from an EMBL/GenBank/DDBJ whole genome shotgun (WGS) entry which is preliminary data.</text>
</comment>
<reference evidence="1" key="1">
    <citation type="journal article" date="2021" name="J Fungi (Basel)">
        <title>Virulence traits and population genomics of the black yeast Aureobasidium melanogenum.</title>
        <authorList>
            <person name="Cernosa A."/>
            <person name="Sun X."/>
            <person name="Gostincar C."/>
            <person name="Fang C."/>
            <person name="Gunde-Cimerman N."/>
            <person name="Song Z."/>
        </authorList>
    </citation>
    <scope>NUCLEOTIDE SEQUENCE</scope>
    <source>
        <strain evidence="1">EXF-8016</strain>
    </source>
</reference>
<evidence type="ECO:0008006" key="3">
    <source>
        <dbReference type="Google" id="ProtNLM"/>
    </source>
</evidence>
<evidence type="ECO:0000313" key="1">
    <source>
        <dbReference type="EMBL" id="KAH0233530.1"/>
    </source>
</evidence>
<proteinExistence type="predicted"/>
<sequence length="336" mass="38646">MANIQSISDLENDSGLVSFGHPPVNLRFKTAANKTVVTRWNLRKESRDRATRIQLCKIQHNRYHPKSMWNQIKPARQPPTQSTTFLELLASYWDPPHTWDRPEITTFDRIFGISELGNAILSNLNRRELTRCLETSRTLRHAVQLSSAAQLHLATLPFKPADELYDNDTCCIPFAHGLTCPILITKDVVLPPKQEWDEIIKQPKHRIFVDIRFRRDGHDPHDSDIVGSWADMKLPDMPPPSLSWDVWVDCDCRYIEQDLHGDRGAFTPAAATTLWSHRLTTHDKPLREIAECAREVFKAHEHCVPQNRTSDVCVSFKCSAPAKVYEEDVIVRSREE</sequence>
<accession>A0A9P8KBR7</accession>
<feature type="non-terminal residue" evidence="1">
    <location>
        <position position="336"/>
    </location>
</feature>
<protein>
    <recommendedName>
        <fullName evidence="3">F-box domain-containing protein</fullName>
    </recommendedName>
</protein>